<protein>
    <submittedName>
        <fullName evidence="2">Antibiotic biosynthesis monooxygenase</fullName>
    </submittedName>
</protein>
<name>A0A075I9Z3_9EURY</name>
<dbReference type="Gene3D" id="3.30.70.100">
    <property type="match status" value="1"/>
</dbReference>
<keyword evidence="2" id="KW-0560">Oxidoreductase</keyword>
<evidence type="ECO:0000259" key="1">
    <source>
        <dbReference type="Pfam" id="PF03992"/>
    </source>
</evidence>
<sequence length="112" mass="12999">MKDLLLKEDNIGVEMMIVTVFRSRLNPDISDDYAEMAERMSALAQTMPGYISHKSFTAEDGERVTIVEFESMEGQLVWRNNAEHSEARMKGRTTFYDEYKVQVCEVLREHNS</sequence>
<dbReference type="GO" id="GO:0004497">
    <property type="term" value="F:monooxygenase activity"/>
    <property type="evidence" value="ECO:0007669"/>
    <property type="project" value="UniProtKB-KW"/>
</dbReference>
<organism evidence="2">
    <name type="scientific">uncultured marine group II/III euryarchaeote SAT1000_51_D10</name>
    <dbReference type="NCBI Taxonomy" id="1456587"/>
    <lineage>
        <taxon>Archaea</taxon>
        <taxon>Methanobacteriati</taxon>
        <taxon>Methanobacteriota</taxon>
        <taxon>environmental samples</taxon>
    </lineage>
</organism>
<dbReference type="SUPFAM" id="SSF54909">
    <property type="entry name" value="Dimeric alpha+beta barrel"/>
    <property type="match status" value="1"/>
</dbReference>
<proteinExistence type="predicted"/>
<evidence type="ECO:0000313" key="2">
    <source>
        <dbReference type="EMBL" id="AIF25476.1"/>
    </source>
</evidence>
<dbReference type="InterPro" id="IPR007138">
    <property type="entry name" value="ABM_dom"/>
</dbReference>
<feature type="domain" description="ABM" evidence="1">
    <location>
        <begin position="16"/>
        <end position="88"/>
    </location>
</feature>
<reference evidence="2" key="1">
    <citation type="journal article" date="2014" name="Genome Biol. Evol.">
        <title>Pangenome evidence for extensive interdomain horizontal transfer affecting lineage core and shell genes in uncultured planktonic thaumarchaeota and euryarchaeota.</title>
        <authorList>
            <person name="Deschamps P."/>
            <person name="Zivanovic Y."/>
            <person name="Moreira D."/>
            <person name="Rodriguez-Valera F."/>
            <person name="Lopez-Garcia P."/>
        </authorList>
    </citation>
    <scope>NUCLEOTIDE SEQUENCE</scope>
</reference>
<dbReference type="PANTHER" id="PTHR37811">
    <property type="entry name" value="BLL5343 PROTEIN"/>
    <property type="match status" value="1"/>
</dbReference>
<dbReference type="InterPro" id="IPR052936">
    <property type="entry name" value="Jasmonate_Hydroxylase-like"/>
</dbReference>
<keyword evidence="2" id="KW-0503">Monooxygenase</keyword>
<dbReference type="InterPro" id="IPR011008">
    <property type="entry name" value="Dimeric_a/b-barrel"/>
</dbReference>
<accession>A0A075I9Z3</accession>
<dbReference type="Pfam" id="PF03992">
    <property type="entry name" value="ABM"/>
    <property type="match status" value="1"/>
</dbReference>
<dbReference type="AlphaFoldDB" id="A0A075I9Z3"/>
<dbReference type="PANTHER" id="PTHR37811:SF2">
    <property type="entry name" value="ABM DOMAIN-CONTAINING PROTEIN"/>
    <property type="match status" value="1"/>
</dbReference>
<dbReference type="EMBL" id="KF901291">
    <property type="protein sequence ID" value="AIF25476.1"/>
    <property type="molecule type" value="Genomic_DNA"/>
</dbReference>